<gene>
    <name evidence="2" type="ORF">NCTC10698_02097</name>
</gene>
<keyword evidence="3" id="KW-1185">Reference proteome</keyword>
<evidence type="ECO:0000256" key="1">
    <source>
        <dbReference type="SAM" id="MobiDB-lite"/>
    </source>
</evidence>
<organism evidence="2 3">
    <name type="scientific">Comamonas testosteroni</name>
    <name type="common">Pseudomonas testosteroni</name>
    <dbReference type="NCBI Taxonomy" id="285"/>
    <lineage>
        <taxon>Bacteria</taxon>
        <taxon>Pseudomonadati</taxon>
        <taxon>Pseudomonadota</taxon>
        <taxon>Betaproteobacteria</taxon>
        <taxon>Burkholderiales</taxon>
        <taxon>Comamonadaceae</taxon>
        <taxon>Comamonas</taxon>
    </lineage>
</organism>
<evidence type="ECO:0000313" key="2">
    <source>
        <dbReference type="EMBL" id="SUY77204.1"/>
    </source>
</evidence>
<name>A0A8B4S277_COMTE</name>
<comment type="caution">
    <text evidence="2">The sequence shown here is derived from an EMBL/GenBank/DDBJ whole genome shotgun (WGS) entry which is preliminary data.</text>
</comment>
<protein>
    <submittedName>
        <fullName evidence="2">Uncharacterized protein</fullName>
    </submittedName>
</protein>
<dbReference type="EMBL" id="UFXL01000001">
    <property type="protein sequence ID" value="SUY77204.1"/>
    <property type="molecule type" value="Genomic_DNA"/>
</dbReference>
<dbReference type="AlphaFoldDB" id="A0A8B4S277"/>
<proteinExistence type="predicted"/>
<feature type="region of interest" description="Disordered" evidence="1">
    <location>
        <begin position="74"/>
        <end position="100"/>
    </location>
</feature>
<sequence>MLEPAREIHGLVALWSSRLLNGTPFQSALHKPVTERAFYALKPQCSRTWAERIAMGWLGDPQVQEEAPQQAVFADSDSTQKPSGVAHLRDRLAVKARKPA</sequence>
<dbReference type="Proteomes" id="UP000255070">
    <property type="component" value="Unassembled WGS sequence"/>
</dbReference>
<reference evidence="2 3" key="1">
    <citation type="submission" date="2018-06" db="EMBL/GenBank/DDBJ databases">
        <authorList>
            <consortium name="Pathogen Informatics"/>
            <person name="Doyle S."/>
        </authorList>
    </citation>
    <scope>NUCLEOTIDE SEQUENCE [LARGE SCALE GENOMIC DNA]</scope>
    <source>
        <strain evidence="2 3">NCTC10698</strain>
    </source>
</reference>
<evidence type="ECO:0000313" key="3">
    <source>
        <dbReference type="Proteomes" id="UP000255070"/>
    </source>
</evidence>
<accession>A0A8B4S277</accession>